<comment type="similarity">
    <text evidence="2">Belongs to the 'phage' integrase family.</text>
</comment>
<evidence type="ECO:0000256" key="3">
    <source>
        <dbReference type="ARBA" id="ARBA00022908"/>
    </source>
</evidence>
<dbReference type="InterPro" id="IPR044068">
    <property type="entry name" value="CB"/>
</dbReference>
<organism evidence="9 10">
    <name type="scientific">Diplocloster modestus</name>
    <dbReference type="NCBI Taxonomy" id="2850322"/>
    <lineage>
        <taxon>Bacteria</taxon>
        <taxon>Bacillati</taxon>
        <taxon>Bacillota</taxon>
        <taxon>Clostridia</taxon>
        <taxon>Lachnospirales</taxon>
        <taxon>Lachnospiraceae</taxon>
        <taxon>Diplocloster</taxon>
    </lineage>
</organism>
<dbReference type="PROSITE" id="PS51900">
    <property type="entry name" value="CB"/>
    <property type="match status" value="1"/>
</dbReference>
<evidence type="ECO:0000259" key="7">
    <source>
        <dbReference type="PROSITE" id="PS51898"/>
    </source>
</evidence>
<proteinExistence type="inferred from homology"/>
<dbReference type="InterPro" id="IPR011010">
    <property type="entry name" value="DNA_brk_join_enz"/>
</dbReference>
<keyword evidence="3" id="KW-0229">DNA integration</keyword>
<feature type="domain" description="Tyr recombinase" evidence="7">
    <location>
        <begin position="107"/>
        <end position="280"/>
    </location>
</feature>
<evidence type="ECO:0000313" key="10">
    <source>
        <dbReference type="Proteomes" id="UP001314681"/>
    </source>
</evidence>
<evidence type="ECO:0000256" key="6">
    <source>
        <dbReference type="PROSITE-ProRule" id="PRU01248"/>
    </source>
</evidence>
<dbReference type="InterPro" id="IPR002104">
    <property type="entry name" value="Integrase_catalytic"/>
</dbReference>
<sequence>MIKLDYKESEGNYLIDLTDYKIYLRREERSVNTIEKYIRDLKAFFSFLGNRELCKEVVVNWKGHLSKTYAPASVNSMLASVNSFLAWSDLPQMKVRPLKIQREFYTKPEKELTRTEYNRLIQAAEKKRNERLALLLQTICATGIRVSELKFITADAVRTGRAAVECKGKARTVFLPKELRRMLERYRRERGILSGSIFCTASGKPLDRSNIWRDMKSLCESADVEPEKVFPHNLRHLFARTCYQLEKDLSRLADLLGHSSVNTTRIYTKESGTEHEKLINRLDLIVANKQTTT</sequence>
<evidence type="ECO:0000256" key="2">
    <source>
        <dbReference type="ARBA" id="ARBA00008857"/>
    </source>
</evidence>
<evidence type="ECO:0000259" key="8">
    <source>
        <dbReference type="PROSITE" id="PS51900"/>
    </source>
</evidence>
<dbReference type="Gene3D" id="1.10.150.130">
    <property type="match status" value="1"/>
</dbReference>
<dbReference type="PANTHER" id="PTHR30349:SF89">
    <property type="entry name" value="INTEGRASE_RECOMBINASE"/>
    <property type="match status" value="1"/>
</dbReference>
<keyword evidence="5" id="KW-0233">DNA recombination</keyword>
<feature type="domain" description="Core-binding (CB)" evidence="8">
    <location>
        <begin position="8"/>
        <end position="89"/>
    </location>
</feature>
<dbReference type="Proteomes" id="UP001314681">
    <property type="component" value="Unassembled WGS sequence"/>
</dbReference>
<accession>A0ABS6K6T6</accession>
<name>A0ABS6K6T6_9FIRM</name>
<dbReference type="InterPro" id="IPR013762">
    <property type="entry name" value="Integrase-like_cat_sf"/>
</dbReference>
<dbReference type="Pfam" id="PF02899">
    <property type="entry name" value="Phage_int_SAM_1"/>
    <property type="match status" value="1"/>
</dbReference>
<comment type="function">
    <text evidence="1">Site-specific tyrosine recombinase, which acts by catalyzing the cutting and rejoining of the recombining DNA molecules.</text>
</comment>
<dbReference type="SUPFAM" id="SSF56349">
    <property type="entry name" value="DNA breaking-rejoining enzymes"/>
    <property type="match status" value="1"/>
</dbReference>
<dbReference type="Gene3D" id="1.10.443.10">
    <property type="entry name" value="Intergrase catalytic core"/>
    <property type="match status" value="1"/>
</dbReference>
<dbReference type="EMBL" id="JAHQCX010000005">
    <property type="protein sequence ID" value="MBU9726218.1"/>
    <property type="molecule type" value="Genomic_DNA"/>
</dbReference>
<evidence type="ECO:0000256" key="4">
    <source>
        <dbReference type="ARBA" id="ARBA00023125"/>
    </source>
</evidence>
<reference evidence="9 10" key="1">
    <citation type="submission" date="2021-06" db="EMBL/GenBank/DDBJ databases">
        <title>Description of novel taxa of the family Lachnospiraceae.</title>
        <authorList>
            <person name="Chaplin A.V."/>
            <person name="Sokolova S.R."/>
            <person name="Pikina A.P."/>
            <person name="Korzhanova M."/>
            <person name="Belova V."/>
            <person name="Korostin D."/>
            <person name="Efimov B.A."/>
        </authorList>
    </citation>
    <scope>NUCLEOTIDE SEQUENCE [LARGE SCALE GENOMIC DNA]</scope>
    <source>
        <strain evidence="9 10">ASD4241</strain>
    </source>
</reference>
<dbReference type="InterPro" id="IPR050090">
    <property type="entry name" value="Tyrosine_recombinase_XerCD"/>
</dbReference>
<dbReference type="InterPro" id="IPR010998">
    <property type="entry name" value="Integrase_recombinase_N"/>
</dbReference>
<dbReference type="PANTHER" id="PTHR30349">
    <property type="entry name" value="PHAGE INTEGRASE-RELATED"/>
    <property type="match status" value="1"/>
</dbReference>
<dbReference type="InterPro" id="IPR004107">
    <property type="entry name" value="Integrase_SAM-like_N"/>
</dbReference>
<gene>
    <name evidence="9" type="ORF">KTH90_09340</name>
</gene>
<dbReference type="Pfam" id="PF00589">
    <property type="entry name" value="Phage_integrase"/>
    <property type="match status" value="1"/>
</dbReference>
<keyword evidence="10" id="KW-1185">Reference proteome</keyword>
<comment type="caution">
    <text evidence="9">The sequence shown here is derived from an EMBL/GenBank/DDBJ whole genome shotgun (WGS) entry which is preliminary data.</text>
</comment>
<dbReference type="PROSITE" id="PS51898">
    <property type="entry name" value="TYR_RECOMBINASE"/>
    <property type="match status" value="1"/>
</dbReference>
<keyword evidence="4 6" id="KW-0238">DNA-binding</keyword>
<protein>
    <submittedName>
        <fullName evidence="9">Tyrosine-type recombinase/integrase</fullName>
    </submittedName>
</protein>
<evidence type="ECO:0000256" key="1">
    <source>
        <dbReference type="ARBA" id="ARBA00003283"/>
    </source>
</evidence>
<evidence type="ECO:0000256" key="5">
    <source>
        <dbReference type="ARBA" id="ARBA00023172"/>
    </source>
</evidence>
<evidence type="ECO:0000313" key="9">
    <source>
        <dbReference type="EMBL" id="MBU9726218.1"/>
    </source>
</evidence>